<dbReference type="RefSeq" id="WP_338449667.1">
    <property type="nucleotide sequence ID" value="NZ_CP137640.1"/>
</dbReference>
<protein>
    <recommendedName>
        <fullName evidence="3">TcaA protein NTF2-like domain-containing protein</fullName>
    </recommendedName>
</protein>
<proteinExistence type="predicted"/>
<accession>A0ABZ2CEN2</accession>
<dbReference type="Pfam" id="PF22819">
    <property type="entry name" value="TcaA_5th"/>
    <property type="match status" value="1"/>
</dbReference>
<evidence type="ECO:0000259" key="3">
    <source>
        <dbReference type="Pfam" id="PF22819"/>
    </source>
</evidence>
<evidence type="ECO:0000313" key="4">
    <source>
        <dbReference type="EMBL" id="WVX80736.1"/>
    </source>
</evidence>
<evidence type="ECO:0000256" key="1">
    <source>
        <dbReference type="SAM" id="MobiDB-lite"/>
    </source>
</evidence>
<evidence type="ECO:0000313" key="5">
    <source>
        <dbReference type="Proteomes" id="UP001357223"/>
    </source>
</evidence>
<feature type="domain" description="TcaA protein NTF2-like" evidence="3">
    <location>
        <begin position="123"/>
        <end position="237"/>
    </location>
</feature>
<organism evidence="4 5">
    <name type="scientific">Niallia oryzisoli</name>
    <dbReference type="NCBI Taxonomy" id="1737571"/>
    <lineage>
        <taxon>Bacteria</taxon>
        <taxon>Bacillati</taxon>
        <taxon>Bacillota</taxon>
        <taxon>Bacilli</taxon>
        <taxon>Bacillales</taxon>
        <taxon>Bacillaceae</taxon>
        <taxon>Niallia</taxon>
    </lineage>
</organism>
<keyword evidence="2" id="KW-0732">Signal</keyword>
<gene>
    <name evidence="4" type="ORF">R4Z09_26405</name>
</gene>
<evidence type="ECO:0000256" key="2">
    <source>
        <dbReference type="SAM" id="SignalP"/>
    </source>
</evidence>
<feature type="compositionally biased region" description="Low complexity" evidence="1">
    <location>
        <begin position="88"/>
        <end position="99"/>
    </location>
</feature>
<keyword evidence="5" id="KW-1185">Reference proteome</keyword>
<reference evidence="4 5" key="1">
    <citation type="submission" date="2023-10" db="EMBL/GenBank/DDBJ databases">
        <title>Niallia locisalis sp.nov. isolated from a salt pond sample.</title>
        <authorList>
            <person name="Li X.-J."/>
            <person name="Dong L."/>
        </authorList>
    </citation>
    <scope>NUCLEOTIDE SEQUENCE [LARGE SCALE GENOMIC DNA]</scope>
    <source>
        <strain evidence="4 5">DSM 29761</strain>
    </source>
</reference>
<dbReference type="Proteomes" id="UP001357223">
    <property type="component" value="Chromosome"/>
</dbReference>
<feature type="chain" id="PRO_5045585250" description="TcaA protein NTF2-like domain-containing protein" evidence="2">
    <location>
        <begin position="21"/>
        <end position="243"/>
    </location>
</feature>
<name>A0ABZ2CEN2_9BACI</name>
<feature type="region of interest" description="Disordered" evidence="1">
    <location>
        <begin position="22"/>
        <end position="99"/>
    </location>
</feature>
<dbReference type="InterPro" id="IPR054528">
    <property type="entry name" value="TcaA_5th"/>
</dbReference>
<sequence>MKKQRGFVMLLVLFFMLAGCSDKETSSEEPETEEATKENVQDQGAANDPDPPKETTPNDEGPKQTIPKTENPKGDTPTVGGGKPAAPPSSETETETVPVTEDPAVPATIPSAAPQEGPTELEEQQMTMLMDEYMANYLLAVNEGAFIYIMHLIDPASAFYNEQVDYVLETYNRNIKETLLYYEISSITPVGEDTYHITVQESFGVYFGNEDREQVMDFENVYTVKKFQYGVFLITDLQVTSKI</sequence>
<feature type="signal peptide" evidence="2">
    <location>
        <begin position="1"/>
        <end position="20"/>
    </location>
</feature>
<dbReference type="EMBL" id="CP137640">
    <property type="protein sequence ID" value="WVX80736.1"/>
    <property type="molecule type" value="Genomic_DNA"/>
</dbReference>
<dbReference type="PROSITE" id="PS51257">
    <property type="entry name" value="PROKAR_LIPOPROTEIN"/>
    <property type="match status" value="1"/>
</dbReference>